<proteinExistence type="predicted"/>
<dbReference type="InterPro" id="IPR019665">
    <property type="entry name" value="OxRdtase/DH_put_Rossmann_dom"/>
</dbReference>
<dbReference type="RefSeq" id="WP_344384817.1">
    <property type="nucleotide sequence ID" value="NZ_BAAATA010000030.1"/>
</dbReference>
<dbReference type="InterPro" id="IPR018931">
    <property type="entry name" value="DUF2520"/>
</dbReference>
<dbReference type="Proteomes" id="UP001501358">
    <property type="component" value="Unassembled WGS sequence"/>
</dbReference>
<reference evidence="3 4" key="1">
    <citation type="journal article" date="2019" name="Int. J. Syst. Evol. Microbiol.">
        <title>The Global Catalogue of Microorganisms (GCM) 10K type strain sequencing project: providing services to taxonomists for standard genome sequencing and annotation.</title>
        <authorList>
            <consortium name="The Broad Institute Genomics Platform"/>
            <consortium name="The Broad Institute Genome Sequencing Center for Infectious Disease"/>
            <person name="Wu L."/>
            <person name="Ma J."/>
        </authorList>
    </citation>
    <scope>NUCLEOTIDE SEQUENCE [LARGE SCALE GENOMIC DNA]</scope>
    <source>
        <strain evidence="3 4">JCM 6307</strain>
    </source>
</reference>
<dbReference type="SUPFAM" id="SSF48179">
    <property type="entry name" value="6-phosphogluconate dehydrogenase C-terminal domain-like"/>
    <property type="match status" value="1"/>
</dbReference>
<dbReference type="Gene3D" id="3.40.50.720">
    <property type="entry name" value="NAD(P)-binding Rossmann-like Domain"/>
    <property type="match status" value="1"/>
</dbReference>
<dbReference type="InterPro" id="IPR036291">
    <property type="entry name" value="NAD(P)-bd_dom_sf"/>
</dbReference>
<evidence type="ECO:0000259" key="2">
    <source>
        <dbReference type="Pfam" id="PF10728"/>
    </source>
</evidence>
<name>A0ABN3MHG3_9ACTN</name>
<dbReference type="SUPFAM" id="SSF51735">
    <property type="entry name" value="NAD(P)-binding Rossmann-fold domains"/>
    <property type="match status" value="1"/>
</dbReference>
<organism evidence="3 4">
    <name type="scientific">Streptomyces thermolineatus</name>
    <dbReference type="NCBI Taxonomy" id="44033"/>
    <lineage>
        <taxon>Bacteria</taxon>
        <taxon>Bacillati</taxon>
        <taxon>Actinomycetota</taxon>
        <taxon>Actinomycetes</taxon>
        <taxon>Kitasatosporales</taxon>
        <taxon>Streptomycetaceae</taxon>
        <taxon>Streptomyces</taxon>
    </lineage>
</organism>
<sequence length="304" mass="30969">MTRTDGTEDAASRPARLAVGVVGAGRVGTALAACLRLAGHRPVAASGVSDASRRRAEALLPGVPLVEPAEVLARADLVLLTVPDDALPGLVEGLAATGAVRPGQLVVHTSGRYGTDVLEPVVRAGGLPLALHPVMTFTGSPVDVERLAGCSFGVTAPEELRLAGEALVVEMGGEPEWIAEADRPLYHAALAHGANHLVTLVAQSLEMLRGAGVGAPDRMLGPLLGAALDNALRSGDAALTGPVARGDAGTVRTHVEQLRRHAPQTLASYLAMARTTADRALAGGTLKAESAEALLDVLADGSPR</sequence>
<protein>
    <recommendedName>
        <fullName evidence="5">DUF2520 domain-containing protein</fullName>
    </recommendedName>
</protein>
<feature type="domain" description="Putative oxidoreductase/dehydrogenase Rossmann-like" evidence="1">
    <location>
        <begin position="7"/>
        <end position="133"/>
    </location>
</feature>
<evidence type="ECO:0008006" key="5">
    <source>
        <dbReference type="Google" id="ProtNLM"/>
    </source>
</evidence>
<evidence type="ECO:0000313" key="4">
    <source>
        <dbReference type="Proteomes" id="UP001501358"/>
    </source>
</evidence>
<evidence type="ECO:0000313" key="3">
    <source>
        <dbReference type="EMBL" id="GAA2501758.1"/>
    </source>
</evidence>
<dbReference type="PANTHER" id="PTHR40459:SF1">
    <property type="entry name" value="CONSERVED HYPOTHETICAL ALANINE AND LEUCINE RICH PROTEIN"/>
    <property type="match status" value="1"/>
</dbReference>
<keyword evidence="4" id="KW-1185">Reference proteome</keyword>
<dbReference type="InterPro" id="IPR008927">
    <property type="entry name" value="6-PGluconate_DH-like_C_sf"/>
</dbReference>
<dbReference type="Pfam" id="PF10727">
    <property type="entry name" value="Rossmann-like"/>
    <property type="match status" value="1"/>
</dbReference>
<dbReference type="Gene3D" id="1.10.1040.20">
    <property type="entry name" value="ProC-like, C-terminal domain"/>
    <property type="match status" value="1"/>
</dbReference>
<comment type="caution">
    <text evidence="3">The sequence shown here is derived from an EMBL/GenBank/DDBJ whole genome shotgun (WGS) entry which is preliminary data.</text>
</comment>
<accession>A0ABN3MHG3</accession>
<dbReference type="InterPro" id="IPR037108">
    <property type="entry name" value="TM1727-like_C_sf"/>
</dbReference>
<gene>
    <name evidence="3" type="ORF">GCM10010406_42820</name>
</gene>
<dbReference type="PANTHER" id="PTHR40459">
    <property type="entry name" value="CONSERVED HYPOTHETICAL ALANINE AND LEUCINE RICH PROTEIN"/>
    <property type="match status" value="1"/>
</dbReference>
<dbReference type="EMBL" id="BAAATA010000030">
    <property type="protein sequence ID" value="GAA2501758.1"/>
    <property type="molecule type" value="Genomic_DNA"/>
</dbReference>
<evidence type="ECO:0000259" key="1">
    <source>
        <dbReference type="Pfam" id="PF10727"/>
    </source>
</evidence>
<feature type="domain" description="DUF2520" evidence="2">
    <location>
        <begin position="150"/>
        <end position="275"/>
    </location>
</feature>
<dbReference type="Pfam" id="PF10728">
    <property type="entry name" value="DUF2520"/>
    <property type="match status" value="1"/>
</dbReference>